<feature type="compositionally biased region" description="Low complexity" evidence="1">
    <location>
        <begin position="81"/>
        <end position="91"/>
    </location>
</feature>
<organism evidence="2 3">
    <name type="scientific">Plakobranchus ocellatus</name>
    <dbReference type="NCBI Taxonomy" id="259542"/>
    <lineage>
        <taxon>Eukaryota</taxon>
        <taxon>Metazoa</taxon>
        <taxon>Spiralia</taxon>
        <taxon>Lophotrochozoa</taxon>
        <taxon>Mollusca</taxon>
        <taxon>Gastropoda</taxon>
        <taxon>Heterobranchia</taxon>
        <taxon>Euthyneura</taxon>
        <taxon>Panpulmonata</taxon>
        <taxon>Sacoglossa</taxon>
        <taxon>Placobranchoidea</taxon>
        <taxon>Plakobranchidae</taxon>
        <taxon>Plakobranchus</taxon>
    </lineage>
</organism>
<evidence type="ECO:0000313" key="2">
    <source>
        <dbReference type="EMBL" id="GFN75393.1"/>
    </source>
</evidence>
<feature type="region of interest" description="Disordered" evidence="1">
    <location>
        <begin position="1"/>
        <end position="237"/>
    </location>
</feature>
<feature type="compositionally biased region" description="Basic residues" evidence="1">
    <location>
        <begin position="50"/>
        <end position="59"/>
    </location>
</feature>
<feature type="compositionally biased region" description="Polar residues" evidence="1">
    <location>
        <begin position="27"/>
        <end position="36"/>
    </location>
</feature>
<feature type="compositionally biased region" description="Polar residues" evidence="1">
    <location>
        <begin position="178"/>
        <end position="191"/>
    </location>
</feature>
<protein>
    <submittedName>
        <fullName evidence="2">Uncharacterized protein</fullName>
    </submittedName>
</protein>
<name>A0AAV3XZM3_9GAST</name>
<accession>A0AAV3XZM3</accession>
<feature type="compositionally biased region" description="Basic and acidic residues" evidence="1">
    <location>
        <begin position="40"/>
        <end position="49"/>
    </location>
</feature>
<proteinExistence type="predicted"/>
<reference evidence="2 3" key="1">
    <citation type="journal article" date="2021" name="Elife">
        <title>Chloroplast acquisition without the gene transfer in kleptoplastic sea slugs, Plakobranchus ocellatus.</title>
        <authorList>
            <person name="Maeda T."/>
            <person name="Takahashi S."/>
            <person name="Yoshida T."/>
            <person name="Shimamura S."/>
            <person name="Takaki Y."/>
            <person name="Nagai Y."/>
            <person name="Toyoda A."/>
            <person name="Suzuki Y."/>
            <person name="Arimoto A."/>
            <person name="Ishii H."/>
            <person name="Satoh N."/>
            <person name="Nishiyama T."/>
            <person name="Hasebe M."/>
            <person name="Maruyama T."/>
            <person name="Minagawa J."/>
            <person name="Obokata J."/>
            <person name="Shigenobu S."/>
        </authorList>
    </citation>
    <scope>NUCLEOTIDE SEQUENCE [LARGE SCALE GENOMIC DNA]</scope>
</reference>
<feature type="compositionally biased region" description="Polar residues" evidence="1">
    <location>
        <begin position="114"/>
        <end position="127"/>
    </location>
</feature>
<sequence length="291" mass="32324">MSMDSASVRLTEPPETDLDYYARPENYTGSNLSTLTRFLVAKDKEESKTKKSNKKKKKHINEERQLYRRYRHILPQELFGSSSSSSSSTSSSEDEEQKVDEEANKENHRHKQSGESLDNTPSPTTKGGNVKATFLKSSEEDSRLPTILSSDNDNYCDSESETESGYASRLRSQEEQFRNASQLTSTITETTPEAWATLPADSLPSLSHPRETVFNNSPNPDGSPRDSPRLTSTTSLTGSLITRMRGDSSSGLGSMTKLLAMRGKLLALSTETRRRLVSITSFVHVLALLCI</sequence>
<gene>
    <name evidence="2" type="ORF">PoB_000189900</name>
</gene>
<dbReference type="Proteomes" id="UP000735302">
    <property type="component" value="Unassembled WGS sequence"/>
</dbReference>
<dbReference type="EMBL" id="BLXT01000264">
    <property type="protein sequence ID" value="GFN75393.1"/>
    <property type="molecule type" value="Genomic_DNA"/>
</dbReference>
<comment type="caution">
    <text evidence="2">The sequence shown here is derived from an EMBL/GenBank/DDBJ whole genome shotgun (WGS) entry which is preliminary data.</text>
</comment>
<keyword evidence="3" id="KW-1185">Reference proteome</keyword>
<evidence type="ECO:0000256" key="1">
    <source>
        <dbReference type="SAM" id="MobiDB-lite"/>
    </source>
</evidence>
<dbReference type="AlphaFoldDB" id="A0AAV3XZM3"/>
<evidence type="ECO:0000313" key="3">
    <source>
        <dbReference type="Proteomes" id="UP000735302"/>
    </source>
</evidence>